<dbReference type="EMBL" id="SPOF01000011">
    <property type="protein sequence ID" value="TIB14342.1"/>
    <property type="molecule type" value="Genomic_DNA"/>
</dbReference>
<feature type="coiled-coil region" evidence="1">
    <location>
        <begin position="145"/>
        <end position="210"/>
    </location>
</feature>
<evidence type="ECO:0000313" key="3">
    <source>
        <dbReference type="Proteomes" id="UP000306954"/>
    </source>
</evidence>
<dbReference type="GO" id="GO:0006886">
    <property type="term" value="P:intracellular protein transport"/>
    <property type="evidence" value="ECO:0007669"/>
    <property type="project" value="InterPro"/>
</dbReference>
<dbReference type="GO" id="GO:0007030">
    <property type="term" value="P:Golgi organization"/>
    <property type="evidence" value="ECO:0007669"/>
    <property type="project" value="TreeGrafter"/>
</dbReference>
<keyword evidence="1" id="KW-0175">Coiled coil</keyword>
<dbReference type="PANTHER" id="PTHR13302">
    <property type="entry name" value="CONSERVED OLIGOMERIC GOLGI COMPLEX COMPONENT 3"/>
    <property type="match status" value="1"/>
</dbReference>
<proteinExistence type="predicted"/>
<sequence>MLYLNLATHQPTFNNRPAMMQSTQKPSKTLTLTLDAWESKSPLSTTANKSLSVLSNASAEYERPLPIKLSLNKSQISKSATPNLNTPFEVPGTPQNEHNQTQNEIITTPQQYLEWFEQIEKSIDNEHESKYQNHLQKLNSELQVHEDILNKVSLLEDEISSLRDNWDAIDTGTASLKDACQRYLDERDDLIALKEKMQEQQQQQQQKQKQ</sequence>
<reference evidence="2 3" key="1">
    <citation type="submission" date="2019-03" db="EMBL/GenBank/DDBJ databases">
        <title>Sequencing 23 genomes of Wallemia ichthyophaga.</title>
        <authorList>
            <person name="Gostincar C."/>
        </authorList>
    </citation>
    <scope>NUCLEOTIDE SEQUENCE [LARGE SCALE GENOMIC DNA]</scope>
    <source>
        <strain evidence="2 3">EXF-8621</strain>
    </source>
</reference>
<dbReference type="GO" id="GO:0016020">
    <property type="term" value="C:membrane"/>
    <property type="evidence" value="ECO:0007669"/>
    <property type="project" value="InterPro"/>
</dbReference>
<name>A0A4T0HIG1_WALIC</name>
<dbReference type="OMA" id="DNEHESK"/>
<dbReference type="GO" id="GO:0006891">
    <property type="term" value="P:intra-Golgi vesicle-mediated transport"/>
    <property type="evidence" value="ECO:0007669"/>
    <property type="project" value="TreeGrafter"/>
</dbReference>
<evidence type="ECO:0000256" key="1">
    <source>
        <dbReference type="SAM" id="Coils"/>
    </source>
</evidence>
<gene>
    <name evidence="2" type="ORF">E3P90_01293</name>
</gene>
<evidence type="ECO:0000313" key="2">
    <source>
        <dbReference type="EMBL" id="TIB14342.1"/>
    </source>
</evidence>
<accession>A0A4T0HIG1</accession>
<dbReference type="PANTHER" id="PTHR13302:SF8">
    <property type="entry name" value="CONSERVED OLIGOMERIC GOLGI COMPLEX SUBUNIT 3"/>
    <property type="match status" value="1"/>
</dbReference>
<organism evidence="2 3">
    <name type="scientific">Wallemia ichthyophaga</name>
    <dbReference type="NCBI Taxonomy" id="245174"/>
    <lineage>
        <taxon>Eukaryota</taxon>
        <taxon>Fungi</taxon>
        <taxon>Dikarya</taxon>
        <taxon>Basidiomycota</taxon>
        <taxon>Wallemiomycotina</taxon>
        <taxon>Wallemiomycetes</taxon>
        <taxon>Wallemiales</taxon>
        <taxon>Wallemiaceae</taxon>
        <taxon>Wallemia</taxon>
    </lineage>
</organism>
<dbReference type="Proteomes" id="UP000306954">
    <property type="component" value="Unassembled WGS sequence"/>
</dbReference>
<comment type="caution">
    <text evidence="2">The sequence shown here is derived from an EMBL/GenBank/DDBJ whole genome shotgun (WGS) entry which is preliminary data.</text>
</comment>
<protein>
    <submittedName>
        <fullName evidence="2">Uncharacterized protein</fullName>
    </submittedName>
</protein>
<dbReference type="InterPro" id="IPR007265">
    <property type="entry name" value="COG_su3"/>
</dbReference>
<dbReference type="AlphaFoldDB" id="A0A4T0HIG1"/>
<dbReference type="GO" id="GO:0005801">
    <property type="term" value="C:cis-Golgi network"/>
    <property type="evidence" value="ECO:0007669"/>
    <property type="project" value="InterPro"/>
</dbReference>
<dbReference type="GO" id="GO:0017119">
    <property type="term" value="C:Golgi transport complex"/>
    <property type="evidence" value="ECO:0007669"/>
    <property type="project" value="TreeGrafter"/>
</dbReference>